<feature type="domain" description="Reverse transcriptase" evidence="1">
    <location>
        <begin position="649"/>
        <end position="914"/>
    </location>
</feature>
<dbReference type="PROSITE" id="PS50878">
    <property type="entry name" value="RT_POL"/>
    <property type="match status" value="2"/>
</dbReference>
<feature type="domain" description="RNase H type-1" evidence="2">
    <location>
        <begin position="991"/>
        <end position="1122"/>
    </location>
</feature>
<dbReference type="InterPro" id="IPR036875">
    <property type="entry name" value="Znf_CCHC_sf"/>
</dbReference>
<proteinExistence type="predicted"/>
<dbReference type="EMBL" id="CAVLEF010000002">
    <property type="protein sequence ID" value="CAK1540867.1"/>
    <property type="molecule type" value="Genomic_DNA"/>
</dbReference>
<dbReference type="InterPro" id="IPR043502">
    <property type="entry name" value="DNA/RNA_pol_sf"/>
</dbReference>
<keyword evidence="4" id="KW-1185">Reference proteome</keyword>
<protein>
    <recommendedName>
        <fullName evidence="5">Reverse transcriptase</fullName>
    </recommendedName>
</protein>
<dbReference type="InterPro" id="IPR000477">
    <property type="entry name" value="RT_dom"/>
</dbReference>
<evidence type="ECO:0000313" key="4">
    <source>
        <dbReference type="Proteomes" id="UP001497472"/>
    </source>
</evidence>
<dbReference type="GO" id="GO:0004523">
    <property type="term" value="F:RNA-DNA hybrid ribonuclease activity"/>
    <property type="evidence" value="ECO:0007669"/>
    <property type="project" value="InterPro"/>
</dbReference>
<dbReference type="SUPFAM" id="SSF57756">
    <property type="entry name" value="Retrovirus zinc finger-like domains"/>
    <property type="match status" value="1"/>
</dbReference>
<evidence type="ECO:0000313" key="3">
    <source>
        <dbReference type="EMBL" id="CAK1540867.1"/>
    </source>
</evidence>
<sequence>MGDQSRGPGATGTGDPPLLPSTIEEISCVDSFQNVLGKLITCIIETVNDGKHVTAANRRKIVAAAEEIRSAARILPGVIGAPLQSSPQSSIASDDLKRDIIDAVRKEMTSFKQQLAAAHQPSPIMTHAQAVRATPSRSVTFPTASPPTPPVSKPALIVSSKKDSSSSSDTLNCWRKNVSFRDTNFAPAGVHFVSNGKLRVEFDRPEQLEVAMKKIGESNPEIQAEVSRKLRPMFIVKGVSSDISATDLKYIIINQNENIKANIRNEADVEFKFKRPNRNSNLYNAVFVSAPYLWRHIVQSLKLNIDHQRVHVEDFTPLLQCFKCLKFGHTRKFCKTEETHCSHCAASNHEFKDCPVKKDQSKLTCFNCKAYNNEKNGGSKGPLDHGAASDACPRKQFMVGRTKSKDIQDEFTDEVGRELPSVETINSANSHDLDIIINKLTSTLQRTCDKFLPRSRHAPPKAPFWNENLQLLKEKVLHAHHRLCRFVRRKLPLNDVIAERDRARKDYSIAFCAASTEHFKEFCTRQTKEDVWSVTNRIIKIKPLSQPPSTLRLSDGSYTTSTHDTADALIRNFFPDDSNDVTDAQIATRTLMSQPINTPPEPNFTYIEILNGLRQMNHKKAPGIDHLTSDICLQFATCFPDFITTLYNRCLTLLYFPRPWKHAVVKIIPKPGKDNYSQLSSFRPIGLINVLGKLLERLIIDRLTFHLNRLRLSNPRQFGFKQQTSTSKAIITALDLIRSKKARGEHVIAVSLDIKAAFDNAWWPAVFARLRHYDCPSNIYYILLNYIQNRTVGIDFSDISVTKTMRRGCVQGSVCGPTMWNLIMDELLDIDLPTGCHIQAYADDVLLITHSSSLSDLQTITNNALDLIYNWGSNVKLRFGPEKTTLTAFTNKANSVSVIMNNVQLEFIVHGFRTLSTITSISIAQLIPLPEKIKSVATIETSKHLGYSSFLPSDIPLEKPSPPSSLLHPSLRTPITFTEISSMEEFSSLSINYSYHIFTDGSKHDGVVGAAFDPCEVYVTKKFKLHPSCSVFQAEMLAIHKACEWIASNSNNINSCIIFSDSKSSLQELSNPYSYNTFAVNIFHLLHTLSSSNINVGFAWVKAHIGIAGNEIADIAAKSAASLHKSPDFIHTPISHIKLRLRDSLMDSRKSFYEQPLTSCHTKKYLPTFDDLSAFLSLPSRESGFGSLAGDRPRTGASGTEERVAAEVDGTTLPGPFGPFFFAAAAAAGRSLPLPSAANGGLRLVREWRVEEALTSSDHNAILFELKETKLKGVTMERTTRIYNTGKAHWTNFREKIGQLLEREKMSAESIEKIVKENELNRAVEKYTEMIKKACEENIPKLGKTKKLTVPWWTQELAEMKKQVKTKKRRIRCAAASRRPKVVEEYLKIKEEYEVNIKDAKLRSWKEFCSKQDREGMWEGIYRVIKRTEVRKEDVPLIKEGKVLGMEESAELLTRTFYPDDDEGEDKQVHKETRAKARLVNEGPGDDRPEPPFTEHELGMVLSTFNPKKAPGRDGLTLDICREAIMAEPTLFLALINRCLTIGHFPTIWKEATVVILRKPGRTDYTTPKAYRPIGLLPVMGKIAEKLFVRRASWHIMPKLSARQYGFMPQRSTEDALYDLLSHIKNSLREKKIAVLVSLDIEGAFDSAWWPAIRCRLAETGCPKNLRRVFDGYLKNRKVKLRYGGSEIERNCMKGCVQGSIGGPILWNLLLDPLLQGLERKGVCAQAFADDVVLVFDGHTAREIEGKANAALAYVREWGVMNKLKFAPHKTKAVVVTKKLKHDTPRLSMGGEGIEVVREVRLLGLIIDESLTFNTHVKTNCAKAHRIFHQLARAAKISWGLDTSIIRTIYTAVIEPVLMYAAGAWGQAVSKKCVRVQFDRIQRVFLQRICKAYRTASLHSVQILTGILPINLRIEEAAVLYRVKRGLSPLPYLDADIETRVRPNELPHPADEPRLTFDQYSLELGLDEQTDATNIYTDGSKTVTGWVPQ</sequence>
<dbReference type="Gene3D" id="3.30.420.10">
    <property type="entry name" value="Ribonuclease H-like superfamily/Ribonuclease H"/>
    <property type="match status" value="1"/>
</dbReference>
<dbReference type="InterPro" id="IPR036397">
    <property type="entry name" value="RNaseH_sf"/>
</dbReference>
<dbReference type="Pfam" id="PF00078">
    <property type="entry name" value="RVT_1"/>
    <property type="match status" value="2"/>
</dbReference>
<dbReference type="GO" id="GO:0008270">
    <property type="term" value="F:zinc ion binding"/>
    <property type="evidence" value="ECO:0007669"/>
    <property type="project" value="InterPro"/>
</dbReference>
<gene>
    <name evidence="3" type="ORF">LNINA_LOCUS888</name>
</gene>
<evidence type="ECO:0000259" key="1">
    <source>
        <dbReference type="PROSITE" id="PS50878"/>
    </source>
</evidence>
<evidence type="ECO:0000259" key="2">
    <source>
        <dbReference type="PROSITE" id="PS50879"/>
    </source>
</evidence>
<accession>A0AAV1IUK8</accession>
<comment type="caution">
    <text evidence="3">The sequence shown here is derived from an EMBL/GenBank/DDBJ whole genome shotgun (WGS) entry which is preliminary data.</text>
</comment>
<dbReference type="SUPFAM" id="SSF56672">
    <property type="entry name" value="DNA/RNA polymerases"/>
    <property type="match status" value="2"/>
</dbReference>
<dbReference type="Pfam" id="PF00075">
    <property type="entry name" value="RNase_H"/>
    <property type="match status" value="1"/>
</dbReference>
<evidence type="ECO:0008006" key="5">
    <source>
        <dbReference type="Google" id="ProtNLM"/>
    </source>
</evidence>
<organism evidence="3 4">
    <name type="scientific">Leptosia nina</name>
    <dbReference type="NCBI Taxonomy" id="320188"/>
    <lineage>
        <taxon>Eukaryota</taxon>
        <taxon>Metazoa</taxon>
        <taxon>Ecdysozoa</taxon>
        <taxon>Arthropoda</taxon>
        <taxon>Hexapoda</taxon>
        <taxon>Insecta</taxon>
        <taxon>Pterygota</taxon>
        <taxon>Neoptera</taxon>
        <taxon>Endopterygota</taxon>
        <taxon>Lepidoptera</taxon>
        <taxon>Glossata</taxon>
        <taxon>Ditrysia</taxon>
        <taxon>Papilionoidea</taxon>
        <taxon>Pieridae</taxon>
        <taxon>Pierinae</taxon>
        <taxon>Leptosia</taxon>
    </lineage>
</organism>
<dbReference type="PANTHER" id="PTHR33481">
    <property type="entry name" value="REVERSE TRANSCRIPTASE"/>
    <property type="match status" value="1"/>
</dbReference>
<dbReference type="PANTHER" id="PTHR33481:SF1">
    <property type="entry name" value="ENDONUCLEASE_EXONUCLEASE_PHOSPHATASE DOMAIN-CONTAINING PROTEIN-RELATED"/>
    <property type="match status" value="1"/>
</dbReference>
<dbReference type="CDD" id="cd01650">
    <property type="entry name" value="RT_nLTR_like"/>
    <property type="match status" value="2"/>
</dbReference>
<dbReference type="GO" id="GO:0071897">
    <property type="term" value="P:DNA biosynthetic process"/>
    <property type="evidence" value="ECO:0007669"/>
    <property type="project" value="UniProtKB-ARBA"/>
</dbReference>
<dbReference type="InterPro" id="IPR012337">
    <property type="entry name" value="RNaseH-like_sf"/>
</dbReference>
<dbReference type="CDD" id="cd09276">
    <property type="entry name" value="Rnase_HI_RT_non_LTR"/>
    <property type="match status" value="1"/>
</dbReference>
<dbReference type="PROSITE" id="PS50879">
    <property type="entry name" value="RNASE_H_1"/>
    <property type="match status" value="1"/>
</dbReference>
<dbReference type="GO" id="GO:0042575">
    <property type="term" value="C:DNA polymerase complex"/>
    <property type="evidence" value="ECO:0007669"/>
    <property type="project" value="UniProtKB-ARBA"/>
</dbReference>
<feature type="domain" description="Reverse transcriptase" evidence="1">
    <location>
        <begin position="1538"/>
        <end position="1807"/>
    </location>
</feature>
<dbReference type="Proteomes" id="UP001497472">
    <property type="component" value="Unassembled WGS sequence"/>
</dbReference>
<dbReference type="SUPFAM" id="SSF53098">
    <property type="entry name" value="Ribonuclease H-like"/>
    <property type="match status" value="1"/>
</dbReference>
<dbReference type="GO" id="GO:0003676">
    <property type="term" value="F:nucleic acid binding"/>
    <property type="evidence" value="ECO:0007669"/>
    <property type="project" value="InterPro"/>
</dbReference>
<reference evidence="3 4" key="1">
    <citation type="submission" date="2023-11" db="EMBL/GenBank/DDBJ databases">
        <authorList>
            <person name="Okamura Y."/>
        </authorList>
    </citation>
    <scope>NUCLEOTIDE SEQUENCE [LARGE SCALE GENOMIC DNA]</scope>
</reference>
<dbReference type="InterPro" id="IPR002156">
    <property type="entry name" value="RNaseH_domain"/>
</dbReference>
<name>A0AAV1IUK8_9NEOP</name>